<proteinExistence type="predicted"/>
<keyword evidence="2" id="KW-1185">Reference proteome</keyword>
<name>A0A3N0Z3A0_ANAGA</name>
<protein>
    <submittedName>
        <fullName evidence="1">Uncharacterized protein</fullName>
    </submittedName>
</protein>
<evidence type="ECO:0000313" key="2">
    <source>
        <dbReference type="Proteomes" id="UP000281406"/>
    </source>
</evidence>
<organism evidence="1 2">
    <name type="scientific">Anabarilius grahami</name>
    <name type="common">Kanglang fish</name>
    <name type="synonym">Barilius grahami</name>
    <dbReference type="NCBI Taxonomy" id="495550"/>
    <lineage>
        <taxon>Eukaryota</taxon>
        <taxon>Metazoa</taxon>
        <taxon>Chordata</taxon>
        <taxon>Craniata</taxon>
        <taxon>Vertebrata</taxon>
        <taxon>Euteleostomi</taxon>
        <taxon>Actinopterygii</taxon>
        <taxon>Neopterygii</taxon>
        <taxon>Teleostei</taxon>
        <taxon>Ostariophysi</taxon>
        <taxon>Cypriniformes</taxon>
        <taxon>Xenocyprididae</taxon>
        <taxon>Xenocypridinae</taxon>
        <taxon>Xenocypridinae incertae sedis</taxon>
        <taxon>Anabarilius</taxon>
    </lineage>
</organism>
<sequence length="231" mass="24006">MPSAPPRPVDQSVPPWLLASSAPPGTAVLPAPQGSLAPPCLVVALPLPRTSGGSAAPYLFTPKAPLGSSFPLDMPLSSLAPASSQSSGTLAPAPLFNAGTPPWPPSPLALLGLRPTDSAWTSTGIIAVSWAQTTTLAPPFITATVGRHLLGHSRTSSAIRSTLSPSTPPWLLPPSSPHWYPPPLSPLISPLMTPRPPPEHPLSLLSWTLFTARGRAFQEGGVMLVLLFTFI</sequence>
<gene>
    <name evidence="1" type="ORF">DPX16_5507</name>
</gene>
<accession>A0A3N0Z3A0</accession>
<dbReference type="Proteomes" id="UP000281406">
    <property type="component" value="Unassembled WGS sequence"/>
</dbReference>
<dbReference type="EMBL" id="RJVU01014303">
    <property type="protein sequence ID" value="ROL52956.1"/>
    <property type="molecule type" value="Genomic_DNA"/>
</dbReference>
<reference evidence="1 2" key="1">
    <citation type="submission" date="2018-10" db="EMBL/GenBank/DDBJ databases">
        <title>Genome assembly for a Yunnan-Guizhou Plateau 3E fish, Anabarilius grahami (Regan), and its evolutionary and genetic applications.</title>
        <authorList>
            <person name="Jiang W."/>
        </authorList>
    </citation>
    <scope>NUCLEOTIDE SEQUENCE [LARGE SCALE GENOMIC DNA]</scope>
    <source>
        <strain evidence="1">AG-KIZ</strain>
        <tissue evidence="1">Muscle</tissue>
    </source>
</reference>
<dbReference type="AlphaFoldDB" id="A0A3N0Z3A0"/>
<comment type="caution">
    <text evidence="1">The sequence shown here is derived from an EMBL/GenBank/DDBJ whole genome shotgun (WGS) entry which is preliminary data.</text>
</comment>
<evidence type="ECO:0000313" key="1">
    <source>
        <dbReference type="EMBL" id="ROL52956.1"/>
    </source>
</evidence>